<keyword evidence="3" id="KW-0238">DNA-binding</keyword>
<proteinExistence type="predicted"/>
<evidence type="ECO:0000256" key="2">
    <source>
        <dbReference type="ARBA" id="ARBA00023015"/>
    </source>
</evidence>
<dbReference type="PANTHER" id="PTHR30146">
    <property type="entry name" value="LACI-RELATED TRANSCRIPTIONAL REPRESSOR"/>
    <property type="match status" value="1"/>
</dbReference>
<evidence type="ECO:0000313" key="6">
    <source>
        <dbReference type="EMBL" id="ATH97462.1"/>
    </source>
</evidence>
<protein>
    <submittedName>
        <fullName evidence="6">LacI family transcriptional regulator</fullName>
    </submittedName>
</protein>
<keyword evidence="1" id="KW-0678">Repressor</keyword>
<dbReference type="InterPro" id="IPR010982">
    <property type="entry name" value="Lambda_DNA-bd_dom_sf"/>
</dbReference>
<dbReference type="PROSITE" id="PS50932">
    <property type="entry name" value="HTH_LACI_2"/>
    <property type="match status" value="1"/>
</dbReference>
<name>A0ABN5DQ03_9MICO</name>
<keyword evidence="7" id="KW-1185">Reference proteome</keyword>
<dbReference type="PANTHER" id="PTHR30146:SF148">
    <property type="entry name" value="HTH-TYPE TRANSCRIPTIONAL REPRESSOR PURR-RELATED"/>
    <property type="match status" value="1"/>
</dbReference>
<dbReference type="CDD" id="cd06288">
    <property type="entry name" value="PBP1_sucrose_transcription_regulator"/>
    <property type="match status" value="1"/>
</dbReference>
<keyword evidence="2" id="KW-0805">Transcription regulation</keyword>
<dbReference type="Proteomes" id="UP000815698">
    <property type="component" value="Chromosome"/>
</dbReference>
<accession>A0ABN5DQ03</accession>
<dbReference type="InterPro" id="IPR028082">
    <property type="entry name" value="Peripla_BP_I"/>
</dbReference>
<evidence type="ECO:0000256" key="4">
    <source>
        <dbReference type="ARBA" id="ARBA00023163"/>
    </source>
</evidence>
<dbReference type="Gene3D" id="3.40.50.2300">
    <property type="match status" value="2"/>
</dbReference>
<evidence type="ECO:0000256" key="1">
    <source>
        <dbReference type="ARBA" id="ARBA00022491"/>
    </source>
</evidence>
<dbReference type="RefSeq" id="WP_096883481.1">
    <property type="nucleotide sequence ID" value="NZ_CP023482.1"/>
</dbReference>
<dbReference type="Pfam" id="PF00356">
    <property type="entry name" value="LacI"/>
    <property type="match status" value="1"/>
</dbReference>
<dbReference type="SUPFAM" id="SSF47413">
    <property type="entry name" value="lambda repressor-like DNA-binding domains"/>
    <property type="match status" value="1"/>
</dbReference>
<sequence>MPTPRKRATSQDVANLAGVSRATVSMVLNDRTEGTVSTDTRKKVLEAAKTLQYTRSRAALTLREKQTRTIGIISDEIMTSPWAGRMLRAANQTAHERGYFTLSMDRSIAGITQESAIHTLLEREVDGLLIATMGAVHVAVDRESAPVPIALLNCFNTHAPEGSVPPPDFMTAERFMREESPTVSVTGPTLFPEFVPDDYEGGFRAARRLIDVGHKRIAVFTGDETVIAKQARDAGFFAACREAGIKPRFVTAGWNLDDGFRAGAQVLAEPVERRPTGIFCIRDRVAAGLLQAAALAGVDVPHEMSIIGFDDEDYFAECLTPPLTTIALPHIEMGRAAMSALIDEIEQPKSTVPDRAIFRCPLVERGTVARPAENGLFTNEGVVG</sequence>
<evidence type="ECO:0000313" key="7">
    <source>
        <dbReference type="Proteomes" id="UP000815698"/>
    </source>
</evidence>
<keyword evidence="4" id="KW-0804">Transcription</keyword>
<dbReference type="Pfam" id="PF13377">
    <property type="entry name" value="Peripla_BP_3"/>
    <property type="match status" value="1"/>
</dbReference>
<evidence type="ECO:0000259" key="5">
    <source>
        <dbReference type="PROSITE" id="PS50932"/>
    </source>
</evidence>
<organism evidence="6 7">
    <name type="scientific">Dermabacter jinjuensis</name>
    <dbReference type="NCBI Taxonomy" id="1667168"/>
    <lineage>
        <taxon>Bacteria</taxon>
        <taxon>Bacillati</taxon>
        <taxon>Actinomycetota</taxon>
        <taxon>Actinomycetes</taxon>
        <taxon>Micrococcales</taxon>
        <taxon>Dermabacteraceae</taxon>
        <taxon>Dermabacter</taxon>
    </lineage>
</organism>
<dbReference type="SMART" id="SM00354">
    <property type="entry name" value="HTH_LACI"/>
    <property type="match status" value="1"/>
</dbReference>
<evidence type="ECO:0000256" key="3">
    <source>
        <dbReference type="ARBA" id="ARBA00023125"/>
    </source>
</evidence>
<dbReference type="Gene3D" id="1.10.260.40">
    <property type="entry name" value="lambda repressor-like DNA-binding domains"/>
    <property type="match status" value="1"/>
</dbReference>
<reference evidence="6 7" key="1">
    <citation type="journal article" date="2016" name="Int. J. Syst. Evol. Microbiol.">
        <title>Dermabacter jinjuensis sp. nov., a novel species of the genus Dermabacter isolated from a clinical specimen.</title>
        <authorList>
            <person name="Park Y.K."/>
            <person name="Lee K.M."/>
            <person name="Lee W.K."/>
            <person name="Cho M.J."/>
            <person name="Lee H.S."/>
            <person name="Cho Y.G."/>
            <person name="Lee Y.C."/>
            <person name="Lee W.K."/>
            <person name="Seong W.K."/>
            <person name="Hwang K.J."/>
        </authorList>
    </citation>
    <scope>NUCLEOTIDE SEQUENCE [LARGE SCALE GENOMIC DNA]</scope>
    <source>
        <strain evidence="6 7">32T</strain>
    </source>
</reference>
<dbReference type="InterPro" id="IPR046335">
    <property type="entry name" value="LacI/GalR-like_sensor"/>
</dbReference>
<dbReference type="CDD" id="cd01392">
    <property type="entry name" value="HTH_LacI"/>
    <property type="match status" value="1"/>
</dbReference>
<gene>
    <name evidence="6" type="ORF">COP05_10590</name>
</gene>
<dbReference type="SUPFAM" id="SSF53822">
    <property type="entry name" value="Periplasmic binding protein-like I"/>
    <property type="match status" value="1"/>
</dbReference>
<feature type="domain" description="HTH lacI-type" evidence="5">
    <location>
        <begin position="8"/>
        <end position="64"/>
    </location>
</feature>
<dbReference type="InterPro" id="IPR000843">
    <property type="entry name" value="HTH_LacI"/>
</dbReference>
<dbReference type="EMBL" id="CP023482">
    <property type="protein sequence ID" value="ATH97462.1"/>
    <property type="molecule type" value="Genomic_DNA"/>
</dbReference>